<feature type="repeat" description="TPR" evidence="1">
    <location>
        <begin position="166"/>
        <end position="199"/>
    </location>
</feature>
<evidence type="ECO:0000313" key="2">
    <source>
        <dbReference type="EMBL" id="RCN30846.1"/>
    </source>
</evidence>
<feature type="repeat" description="TPR" evidence="1">
    <location>
        <begin position="132"/>
        <end position="165"/>
    </location>
</feature>
<dbReference type="GO" id="GO:0097730">
    <property type="term" value="C:non-motile cilium"/>
    <property type="evidence" value="ECO:0007669"/>
    <property type="project" value="TreeGrafter"/>
</dbReference>
<dbReference type="InterPro" id="IPR019734">
    <property type="entry name" value="TPR_rpt"/>
</dbReference>
<dbReference type="STRING" id="29170.A0A368FFC3"/>
<dbReference type="InterPro" id="IPR011990">
    <property type="entry name" value="TPR-like_helical_dom_sf"/>
</dbReference>
<dbReference type="PANTHER" id="PTHR44117">
    <property type="entry name" value="INTRAFLAGELLAR TRANSPORT PROTEIN 88 HOMOLOG"/>
    <property type="match status" value="1"/>
</dbReference>
<dbReference type="InterPro" id="IPR011716">
    <property type="entry name" value="TPR-3"/>
</dbReference>
<dbReference type="Gene3D" id="1.25.40.10">
    <property type="entry name" value="Tetratricopeptide repeat domain"/>
    <property type="match status" value="2"/>
</dbReference>
<dbReference type="PANTHER" id="PTHR44117:SF1">
    <property type="entry name" value="INTRAFLAGELLAR TRANSPORT PROTEIN 88 HOMOLOG"/>
    <property type="match status" value="1"/>
</dbReference>
<feature type="repeat" description="TPR" evidence="1">
    <location>
        <begin position="229"/>
        <end position="262"/>
    </location>
</feature>
<dbReference type="GO" id="GO:1905515">
    <property type="term" value="P:non-motile cilium assembly"/>
    <property type="evidence" value="ECO:0007669"/>
    <property type="project" value="TreeGrafter"/>
</dbReference>
<dbReference type="PROSITE" id="PS50005">
    <property type="entry name" value="TPR"/>
    <property type="match status" value="3"/>
</dbReference>
<organism evidence="2 3">
    <name type="scientific">Ancylostoma caninum</name>
    <name type="common">Dog hookworm</name>
    <dbReference type="NCBI Taxonomy" id="29170"/>
    <lineage>
        <taxon>Eukaryota</taxon>
        <taxon>Metazoa</taxon>
        <taxon>Ecdysozoa</taxon>
        <taxon>Nematoda</taxon>
        <taxon>Chromadorea</taxon>
        <taxon>Rhabditida</taxon>
        <taxon>Rhabditina</taxon>
        <taxon>Rhabditomorpha</taxon>
        <taxon>Strongyloidea</taxon>
        <taxon>Ancylostomatidae</taxon>
        <taxon>Ancylostomatinae</taxon>
        <taxon>Ancylostoma</taxon>
    </lineage>
</organism>
<evidence type="ECO:0000256" key="1">
    <source>
        <dbReference type="PROSITE-ProRule" id="PRU00339"/>
    </source>
</evidence>
<gene>
    <name evidence="2" type="ORF">ANCCAN_23376</name>
</gene>
<dbReference type="AlphaFoldDB" id="A0A368FFC3"/>
<name>A0A368FFC3_ANCCA</name>
<dbReference type="Pfam" id="PF13424">
    <property type="entry name" value="TPR_12"/>
    <property type="match status" value="1"/>
</dbReference>
<reference evidence="2 3" key="1">
    <citation type="submission" date="2014-10" db="EMBL/GenBank/DDBJ databases">
        <title>Draft genome of the hookworm Ancylostoma caninum.</title>
        <authorList>
            <person name="Mitreva M."/>
        </authorList>
    </citation>
    <scope>NUCLEOTIDE SEQUENCE [LARGE SCALE GENOMIC DNA]</scope>
    <source>
        <strain evidence="2 3">Baltimore</strain>
    </source>
</reference>
<dbReference type="Pfam" id="PF13174">
    <property type="entry name" value="TPR_6"/>
    <property type="match status" value="1"/>
</dbReference>
<dbReference type="GO" id="GO:0042073">
    <property type="term" value="P:intraciliary transport"/>
    <property type="evidence" value="ECO:0007669"/>
    <property type="project" value="TreeGrafter"/>
</dbReference>
<accession>A0A368FFC3</accession>
<dbReference type="SUPFAM" id="SSF81901">
    <property type="entry name" value="HCP-like"/>
    <property type="match status" value="1"/>
</dbReference>
<proteinExistence type="predicted"/>
<comment type="caution">
    <text evidence="2">The sequence shown here is derived from an EMBL/GenBank/DDBJ whole genome shotgun (WGS) entry which is preliminary data.</text>
</comment>
<dbReference type="GO" id="GO:0036064">
    <property type="term" value="C:ciliary basal body"/>
    <property type="evidence" value="ECO:0007669"/>
    <property type="project" value="TreeGrafter"/>
</dbReference>
<dbReference type="GO" id="GO:0005814">
    <property type="term" value="C:centriole"/>
    <property type="evidence" value="ECO:0007669"/>
    <property type="project" value="TreeGrafter"/>
</dbReference>
<keyword evidence="3" id="KW-1185">Reference proteome</keyword>
<dbReference type="EMBL" id="JOJR01001452">
    <property type="protein sequence ID" value="RCN30846.1"/>
    <property type="molecule type" value="Genomic_DNA"/>
</dbReference>
<dbReference type="OrthoDB" id="1926212at2759"/>
<dbReference type="Pfam" id="PF07720">
    <property type="entry name" value="TPR_3"/>
    <property type="match status" value="1"/>
</dbReference>
<sequence>MSQVLNNDSLRQLARRQRADAERAILTAAKTISPAIASDFAAGYEWCVETIKQSVHASLATELEMSKAGELLRRGDLEGAAEVLKVFHAQESKIAGAAANNLCMLKLLQGGEKLQEAEQYSEQSLALDHYNANALVNAGNIAYLRGDYDKAYTNFREALSNDAGCVQALYNLGLVCRQQGNVEQALECFYKLHNILLNNVQVLCQLAAMRKAFLKVLASQSYRYYPSNLKVIEWMGAYYIDAQFSEKAVNYFEKASIMQPNEIKWQLMMASSHRRAGNYQKALELYRNIHKKFPANIECKEHYFHDCVMERSRRIRPTFPGGNIASIFIELLFTKGD</sequence>
<keyword evidence="1" id="KW-0802">TPR repeat</keyword>
<dbReference type="GO" id="GO:0097546">
    <property type="term" value="C:ciliary base"/>
    <property type="evidence" value="ECO:0007669"/>
    <property type="project" value="TreeGrafter"/>
</dbReference>
<dbReference type="Proteomes" id="UP000252519">
    <property type="component" value="Unassembled WGS sequence"/>
</dbReference>
<evidence type="ECO:0000313" key="3">
    <source>
        <dbReference type="Proteomes" id="UP000252519"/>
    </source>
</evidence>
<dbReference type="GO" id="GO:0019894">
    <property type="term" value="F:kinesin binding"/>
    <property type="evidence" value="ECO:0007669"/>
    <property type="project" value="TreeGrafter"/>
</dbReference>
<dbReference type="SMART" id="SM00028">
    <property type="entry name" value="TPR"/>
    <property type="match status" value="3"/>
</dbReference>
<protein>
    <submittedName>
        <fullName evidence="2">Tetratricopeptide repeat protein</fullName>
    </submittedName>
</protein>